<comment type="caution">
    <text evidence="2">The sequence shown here is derived from an EMBL/GenBank/DDBJ whole genome shotgun (WGS) entry which is preliminary data.</text>
</comment>
<reference evidence="2 3" key="1">
    <citation type="journal article" date="2013" name="Curr. Biol.">
        <title>The Genome of the Foraminiferan Reticulomyxa filosa.</title>
        <authorList>
            <person name="Glockner G."/>
            <person name="Hulsmann N."/>
            <person name="Schleicher M."/>
            <person name="Noegel A.A."/>
            <person name="Eichinger L."/>
            <person name="Gallinger C."/>
            <person name="Pawlowski J."/>
            <person name="Sierra R."/>
            <person name="Euteneuer U."/>
            <person name="Pillet L."/>
            <person name="Moustafa A."/>
            <person name="Platzer M."/>
            <person name="Groth M."/>
            <person name="Szafranski K."/>
            <person name="Schliwa M."/>
        </authorList>
    </citation>
    <scope>NUCLEOTIDE SEQUENCE [LARGE SCALE GENOMIC DNA]</scope>
</reference>
<proteinExistence type="predicted"/>
<organism evidence="2 3">
    <name type="scientific">Reticulomyxa filosa</name>
    <dbReference type="NCBI Taxonomy" id="46433"/>
    <lineage>
        <taxon>Eukaryota</taxon>
        <taxon>Sar</taxon>
        <taxon>Rhizaria</taxon>
        <taxon>Retaria</taxon>
        <taxon>Foraminifera</taxon>
        <taxon>Monothalamids</taxon>
        <taxon>Reticulomyxidae</taxon>
        <taxon>Reticulomyxa</taxon>
    </lineage>
</organism>
<dbReference type="EMBL" id="ASPP01026713">
    <property type="protein sequence ID" value="ETO06872.1"/>
    <property type="molecule type" value="Genomic_DNA"/>
</dbReference>
<feature type="region of interest" description="Disordered" evidence="1">
    <location>
        <begin position="1"/>
        <end position="29"/>
    </location>
</feature>
<sequence>MTRRRKSSATLTKPRDNTSQPYPTPATKKGFPAKYLKGVTNNPLIEFFTKLNVDNETQWLQLIEEMNRRYIVSNKNRNNSQLLSVQYQNRQNAVSLKESLVQSAHATIFIRSSFTSYHWIHSRDNHNHQPIVKEKPKYTTQQPDQVEEMKRLLGNNCAIVALSEMLKMQSTSEKQDNDITHKCCYMLWHLLSVDDNMEMLLSLELSQQMEKSIAFESFFYIQCIIVLLLRNYRKDKTLCELMLSMLKYNEQLNGMVLKSKGAVRVHTDGAILFSANNAAEDKKEADNQSNLGVSPL</sequence>
<name>X6M0G6_RETFI</name>
<accession>X6M0G6</accession>
<evidence type="ECO:0000313" key="2">
    <source>
        <dbReference type="EMBL" id="ETO06872.1"/>
    </source>
</evidence>
<evidence type="ECO:0000313" key="3">
    <source>
        <dbReference type="Proteomes" id="UP000023152"/>
    </source>
</evidence>
<keyword evidence="3" id="KW-1185">Reference proteome</keyword>
<dbReference type="AlphaFoldDB" id="X6M0G6"/>
<dbReference type="Proteomes" id="UP000023152">
    <property type="component" value="Unassembled WGS sequence"/>
</dbReference>
<evidence type="ECO:0000256" key="1">
    <source>
        <dbReference type="SAM" id="MobiDB-lite"/>
    </source>
</evidence>
<protein>
    <submittedName>
        <fullName evidence="2">Uncharacterized protein</fullName>
    </submittedName>
</protein>
<gene>
    <name evidence="2" type="ORF">RFI_30521</name>
</gene>